<feature type="region of interest" description="Disordered" evidence="8">
    <location>
        <begin position="2310"/>
        <end position="2331"/>
    </location>
</feature>
<evidence type="ECO:0000256" key="1">
    <source>
        <dbReference type="ARBA" id="ARBA00004196"/>
    </source>
</evidence>
<dbReference type="SMART" id="SM00710">
    <property type="entry name" value="PbH1"/>
    <property type="match status" value="18"/>
</dbReference>
<keyword evidence="7" id="KW-0998">Cell outer membrane</keyword>
<name>A0ABR2H7S9_9EUKA</name>
<reference evidence="11 12" key="1">
    <citation type="submission" date="2024-04" db="EMBL/GenBank/DDBJ databases">
        <title>Tritrichomonas musculus Genome.</title>
        <authorList>
            <person name="Alves-Ferreira E."/>
            <person name="Grigg M."/>
            <person name="Lorenzi H."/>
            <person name="Galac M."/>
        </authorList>
    </citation>
    <scope>NUCLEOTIDE SEQUENCE [LARGE SCALE GENOMIC DNA]</scope>
    <source>
        <strain evidence="11 12">EAF2021</strain>
    </source>
</reference>
<proteinExistence type="predicted"/>
<evidence type="ECO:0000256" key="10">
    <source>
        <dbReference type="SAM" id="SignalP"/>
    </source>
</evidence>
<dbReference type="Pfam" id="PF02415">
    <property type="entry name" value="Chlam_PMP"/>
    <property type="match status" value="6"/>
</dbReference>
<dbReference type="InterPro" id="IPR003368">
    <property type="entry name" value="POMP_repeat"/>
</dbReference>
<keyword evidence="12" id="KW-1185">Reference proteome</keyword>
<evidence type="ECO:0000256" key="7">
    <source>
        <dbReference type="ARBA" id="ARBA00023237"/>
    </source>
</evidence>
<evidence type="ECO:0000313" key="12">
    <source>
        <dbReference type="Proteomes" id="UP001470230"/>
    </source>
</evidence>
<dbReference type="PANTHER" id="PTHR11319:SF35">
    <property type="entry name" value="OUTER MEMBRANE PROTEIN PMPC-RELATED"/>
    <property type="match status" value="1"/>
</dbReference>
<feature type="chain" id="PRO_5045556878" description="Right handed beta helix domain-containing protein" evidence="10">
    <location>
        <begin position="16"/>
        <end position="2392"/>
    </location>
</feature>
<dbReference type="InterPro" id="IPR006626">
    <property type="entry name" value="PbH1"/>
</dbReference>
<evidence type="ECO:0000256" key="2">
    <source>
        <dbReference type="ARBA" id="ARBA00004442"/>
    </source>
</evidence>
<accession>A0ABR2H7S9</accession>
<dbReference type="NCBIfam" id="TIGR01376">
    <property type="entry name" value="POMP_repeat"/>
    <property type="match status" value="2"/>
</dbReference>
<keyword evidence="9" id="KW-0812">Transmembrane</keyword>
<evidence type="ECO:0000256" key="5">
    <source>
        <dbReference type="ARBA" id="ARBA00022729"/>
    </source>
</evidence>
<protein>
    <recommendedName>
        <fullName evidence="13">Right handed beta helix domain-containing protein</fullName>
    </recommendedName>
</protein>
<evidence type="ECO:0000256" key="3">
    <source>
        <dbReference type="ARBA" id="ARBA00004613"/>
    </source>
</evidence>
<evidence type="ECO:0000313" key="11">
    <source>
        <dbReference type="EMBL" id="KAK8841981.1"/>
    </source>
</evidence>
<evidence type="ECO:0008006" key="13">
    <source>
        <dbReference type="Google" id="ProtNLM"/>
    </source>
</evidence>
<keyword evidence="4" id="KW-0964">Secreted</keyword>
<dbReference type="EMBL" id="JAPFFF010000039">
    <property type="protein sequence ID" value="KAK8841981.1"/>
    <property type="molecule type" value="Genomic_DNA"/>
</dbReference>
<gene>
    <name evidence="11" type="ORF">M9Y10_026192</name>
</gene>
<comment type="subcellular location">
    <subcellularLocation>
        <location evidence="1">Cell envelope</location>
    </subcellularLocation>
    <subcellularLocation>
        <location evidence="2">Cell outer membrane</location>
    </subcellularLocation>
    <subcellularLocation>
        <location evidence="3">Secreted</location>
    </subcellularLocation>
</comment>
<keyword evidence="9" id="KW-1133">Transmembrane helix</keyword>
<evidence type="ECO:0000256" key="6">
    <source>
        <dbReference type="ARBA" id="ARBA00023136"/>
    </source>
</evidence>
<feature type="transmembrane region" description="Helical" evidence="9">
    <location>
        <begin position="2339"/>
        <end position="2362"/>
    </location>
</feature>
<dbReference type="InterPro" id="IPR011050">
    <property type="entry name" value="Pectin_lyase_fold/virulence"/>
</dbReference>
<dbReference type="SUPFAM" id="SSF51126">
    <property type="entry name" value="Pectin lyase-like"/>
    <property type="match status" value="8"/>
</dbReference>
<keyword evidence="6 9" id="KW-0472">Membrane</keyword>
<feature type="signal peptide" evidence="10">
    <location>
        <begin position="1"/>
        <end position="15"/>
    </location>
</feature>
<evidence type="ECO:0000256" key="8">
    <source>
        <dbReference type="SAM" id="MobiDB-lite"/>
    </source>
</evidence>
<dbReference type="PANTHER" id="PTHR11319">
    <property type="entry name" value="G PROTEIN-COUPLED RECEPTOR-RELATED"/>
    <property type="match status" value="1"/>
</dbReference>
<feature type="region of interest" description="Disordered" evidence="8">
    <location>
        <begin position="313"/>
        <end position="336"/>
    </location>
</feature>
<evidence type="ECO:0000256" key="4">
    <source>
        <dbReference type="ARBA" id="ARBA00022525"/>
    </source>
</evidence>
<dbReference type="Proteomes" id="UP001470230">
    <property type="component" value="Unassembled WGS sequence"/>
</dbReference>
<comment type="caution">
    <text evidence="11">The sequence shown here is derived from an EMBL/GenBank/DDBJ whole genome shotgun (WGS) entry which is preliminary data.</text>
</comment>
<organism evidence="11 12">
    <name type="scientific">Tritrichomonas musculus</name>
    <dbReference type="NCBI Taxonomy" id="1915356"/>
    <lineage>
        <taxon>Eukaryota</taxon>
        <taxon>Metamonada</taxon>
        <taxon>Parabasalia</taxon>
        <taxon>Tritrichomonadida</taxon>
        <taxon>Tritrichomonadidae</taxon>
        <taxon>Tritrichomonas</taxon>
    </lineage>
</organism>
<sequence length="2392" mass="262074">MFFAFIFYYFSFCIANQLPREIENEYDGLNGQNEHRINNPNETISIQNTKFSNFIDNNLNGGAVYVQASYNNKKVLHGGNCSIVGCEFLSCHAKNGGAIYAGYSGAYYFAFSISSTTITDCVATEKGGALYLSNNQYLYHSFSILSCTFNSNKAANGGAIHGAVRDQLIINGCNFNNNEATTSGCSLNLILGNTNPKNVEHATFNITDNSFVFTPKEGNSTFNVHVENCKISKNSTVNVEISGCTFSANTPSIDTYYHLHVTEKEGNFESFVFNKCNCISQGIETISIPYSLYPLTNLAFACTSIGQCTPGEPIEAPDDPVKPPEGTSTPPGDQYEEHDRIISPLTENLLLTKCNFTGLKDDSSGGAIYIQGNKTYMYNATIKNCIFNSCSSAIGGAIYAYFSGVVYFKFTIATSEFNECQATQNGGAVYIKNTQYQKHAFSISACTFISNKAANGGGVYGYVRDNLAIKNCNFSNNEATKGSSLWLILGQNNTKLDEYDTYNITGNTFTFAPKAESLNNVYLENIDITNTTQYPPSTYVNIGGNTFSISNEFAEAFNHLEINSVKAGFASINFNKCNCVQQGSSTFSVPDQYPIRNVNFECTAIGSCSTKPEIPPSTTDYPTAGERHNDDGIEIKVEKTEFHKLSSTSGDGGAILMNKNRANISINNCKFTLCEARNGGAIYVQYAGPTSIFVGTIKNTIFSYCSAKTDGGAAYIKITQPKLHSFSFEGCTFESNEAGDQGGAIYAPVRDQFTVEKCKFLDNYAQKEGSSIFLQIGCNAKDDKGNTVTLNENTFTFTPTKDSSNVYAETTTSQNDYMNANLNIGGCTFSTKTQSNVQAFKHLLVVEQMKFESITFTKCNCVRQEEKTFSIPSQHTIENVKFGCTSIDSCTSLPDIPADTSYETKTERYNDTGVVVNFKKVEFYKIASPGSDGGGAIYINSNRVNCNLDHCKFTLCSARYGGAIWIMYAGNGTELAGKVTDTTFLYCTAERDGGAVYLKINQPKIQTFSFEGCTFESNLAGQEGGAIYAIARDQLTIQKCNFTLNSAKTQGSSIWLEIGWKAKNDKGNTVTLNDNIFTFTPTKDTSSNVYIATPDNTDASTYKNANLNIGGCTFSTTTSSDVKGFKHLEIFEKLQFESIKFTKCNCVQQGVETLSVPDVAHPVNNFNFNCDPNGQCVPGTPITLPPPVKPDLDGYISHDRIDDEGQPIDQERYKYTSLKTEKDGGAILINSNKVNCNLYNCTFTSCSGLNGGAIYISYTGNRGKYACVISKTKFTGNTASQNGGALYFKITQSDRHSVSLYDCTFKSNAAGAYGGAIYAEARDFFTIKQCTFEDNNATVGSSIWSQIGWYSLPEDDNTNDFEILACTFKFIPFDGAVNVYVKPYDFALENLTNANLIVSLCKFTTADTNVENFKHLYADGTSGFFKSIQFPHCNLVKQDSNSFSLPKGFSTDGVTFGSESTSDCKPDSENLQIHERLVIKEPTDLKDQKFVYITKEENGGAIVGDKVNFTLTNCKFESCRGGQYGGSVYVHYTGSKDTFACTITGSQFIKCSCKTQGGAIYVQNTQSNRHSVTITNCKFISNSAEDNGGAIYAETRDRFTLKDCEFENNIATNEGYSLWCRIGWESNYHNNVATIENNKFAFAPGDKNPINVYILAYPLLADATPNANLVFGSCTFSSTNKKQTGFKHLTVTNYKSQFESLNFTSCSCIEQGNTTVSLPLLYNPNYYFTFNCEGKCDAKPAEPTPTPVPDAEGYTPALDRINRVEFDPKVVITKVKFNNFVTPSYRYGGAIYSSNIPCSIYDCKFDSCQSTRGGAIYAYYKGTLGNYTCSIVNSLFTNCNSTNGGAIYAYIVQPKRHYITIEGCDFKDNKASENGGALYAEVRDCFSVQYCTFSNNQADLKGSSIWCRIGQDQGNDSGDRASFYGNTITFTPSKTNTINVYIESNKLTEETSPNANFIFGRNALLTTDTNVQGYKQLEINEVGTFESISFTECNCIQGSESSVTITVKTAPDTKNLIYNCQNLNQCPSGDEKPPETNDKCQSYPSRLESFKDEIEREKACFNNLVAPELREGGAVRSINAKVELENCHFTNCSTDSNGGAVYVSFSGSQAELEIKGCTFVSCYSGSKGGAVYYINTNPRCESTFENLRFEENKAANGAGAFYYSPCANSIMKKCFFVNNTCTNKKAQGSSLYVLVANENQNTLSVKPGKLAIKADDEIKPVIIEENRFRSEPAATTQQCYINLKKTGNLQFNTNSFSFNNATDIPKGTQYVYLSKDEGAVFKVEDDICVDSAEQLVGGFDESVKVSTDCHNADASNDDDVTEKDPGDGGKGGKKTNVGMIVGIVVAVVVVIAVVVVVVIFVIRKKSNKYISDLNEEEGAENISNNANTESNL</sequence>
<keyword evidence="5 10" id="KW-0732">Signal</keyword>
<evidence type="ECO:0000256" key="9">
    <source>
        <dbReference type="SAM" id="Phobius"/>
    </source>
</evidence>